<evidence type="ECO:0000313" key="2">
    <source>
        <dbReference type="Proteomes" id="UP000218334"/>
    </source>
</evidence>
<dbReference type="AlphaFoldDB" id="A0A2H3C3R5"/>
<organism evidence="1 2">
    <name type="scientific">Armillaria solidipes</name>
    <dbReference type="NCBI Taxonomy" id="1076256"/>
    <lineage>
        <taxon>Eukaryota</taxon>
        <taxon>Fungi</taxon>
        <taxon>Dikarya</taxon>
        <taxon>Basidiomycota</taxon>
        <taxon>Agaricomycotina</taxon>
        <taxon>Agaricomycetes</taxon>
        <taxon>Agaricomycetidae</taxon>
        <taxon>Agaricales</taxon>
        <taxon>Marasmiineae</taxon>
        <taxon>Physalacriaceae</taxon>
        <taxon>Armillaria</taxon>
    </lineage>
</organism>
<accession>A0A2H3C3R5</accession>
<gene>
    <name evidence="1" type="ORF">ARMSODRAFT_709080</name>
</gene>
<dbReference type="EMBL" id="KZ293421">
    <property type="protein sequence ID" value="PBK72968.1"/>
    <property type="molecule type" value="Genomic_DNA"/>
</dbReference>
<evidence type="ECO:0000313" key="1">
    <source>
        <dbReference type="EMBL" id="PBK72968.1"/>
    </source>
</evidence>
<name>A0A2H3C3R5_9AGAR</name>
<sequence>MMNASAKSRTCLQIERIVMISIFHAGVLPTILLWEEVRLEELTCMLAVVYS</sequence>
<reference evidence="2" key="1">
    <citation type="journal article" date="2017" name="Nat. Ecol. Evol.">
        <title>Genome expansion and lineage-specific genetic innovations in the forest pathogenic fungi Armillaria.</title>
        <authorList>
            <person name="Sipos G."/>
            <person name="Prasanna A.N."/>
            <person name="Walter M.C."/>
            <person name="O'Connor E."/>
            <person name="Balint B."/>
            <person name="Krizsan K."/>
            <person name="Kiss B."/>
            <person name="Hess J."/>
            <person name="Varga T."/>
            <person name="Slot J."/>
            <person name="Riley R."/>
            <person name="Boka B."/>
            <person name="Rigling D."/>
            <person name="Barry K."/>
            <person name="Lee J."/>
            <person name="Mihaltcheva S."/>
            <person name="LaButti K."/>
            <person name="Lipzen A."/>
            <person name="Waldron R."/>
            <person name="Moloney N.M."/>
            <person name="Sperisen C."/>
            <person name="Kredics L."/>
            <person name="Vagvoelgyi C."/>
            <person name="Patrignani A."/>
            <person name="Fitzpatrick D."/>
            <person name="Nagy I."/>
            <person name="Doyle S."/>
            <person name="Anderson J.B."/>
            <person name="Grigoriev I.V."/>
            <person name="Gueldener U."/>
            <person name="Muensterkoetter M."/>
            <person name="Nagy L.G."/>
        </authorList>
    </citation>
    <scope>NUCLEOTIDE SEQUENCE [LARGE SCALE GENOMIC DNA]</scope>
    <source>
        <strain evidence="2">28-4</strain>
    </source>
</reference>
<dbReference type="Proteomes" id="UP000218334">
    <property type="component" value="Unassembled WGS sequence"/>
</dbReference>
<proteinExistence type="predicted"/>
<keyword evidence="2" id="KW-1185">Reference proteome</keyword>
<protein>
    <submittedName>
        <fullName evidence="1">Uncharacterized protein</fullName>
    </submittedName>
</protein>